<feature type="transmembrane region" description="Helical" evidence="1">
    <location>
        <begin position="679"/>
        <end position="702"/>
    </location>
</feature>
<comment type="caution">
    <text evidence="3">The sequence shown here is derived from an EMBL/GenBank/DDBJ whole genome shotgun (WGS) entry which is preliminary data.</text>
</comment>
<dbReference type="Proteomes" id="UP000016649">
    <property type="component" value="Unassembled WGS sequence"/>
</dbReference>
<dbReference type="InterPro" id="IPR002048">
    <property type="entry name" value="EF_hand_dom"/>
</dbReference>
<protein>
    <recommendedName>
        <fullName evidence="2">EF-hand domain-containing protein</fullName>
    </recommendedName>
</protein>
<feature type="transmembrane region" description="Helical" evidence="1">
    <location>
        <begin position="569"/>
        <end position="590"/>
    </location>
</feature>
<feature type="transmembrane region" description="Helical" evidence="1">
    <location>
        <begin position="596"/>
        <end position="621"/>
    </location>
</feature>
<feature type="domain" description="EF-hand" evidence="2">
    <location>
        <begin position="59"/>
        <end position="84"/>
    </location>
</feature>
<evidence type="ECO:0000256" key="1">
    <source>
        <dbReference type="SAM" id="Phobius"/>
    </source>
</evidence>
<accession>A0ABN0P1L6</accession>
<evidence type="ECO:0000313" key="3">
    <source>
        <dbReference type="EMBL" id="ERJ94350.1"/>
    </source>
</evidence>
<evidence type="ECO:0000313" key="4">
    <source>
        <dbReference type="Proteomes" id="UP000016649"/>
    </source>
</evidence>
<proteinExistence type="predicted"/>
<dbReference type="EMBL" id="AWVH01000005">
    <property type="protein sequence ID" value="ERJ94350.1"/>
    <property type="molecule type" value="Genomic_DNA"/>
</dbReference>
<reference evidence="3 4" key="1">
    <citation type="submission" date="2013-08" db="EMBL/GenBank/DDBJ databases">
        <authorList>
            <person name="Weinstock G."/>
            <person name="Sodergren E."/>
            <person name="Wylie T."/>
            <person name="Fulton L."/>
            <person name="Fulton R."/>
            <person name="Fronick C."/>
            <person name="O'Laughlin M."/>
            <person name="Godfrey J."/>
            <person name="Miner T."/>
            <person name="Herter B."/>
            <person name="Appelbaum E."/>
            <person name="Cordes M."/>
            <person name="Lek S."/>
            <person name="Wollam A."/>
            <person name="Pepin K.H."/>
            <person name="Palsikar V.B."/>
            <person name="Mitreva M."/>
            <person name="Wilson R.K."/>
        </authorList>
    </citation>
    <scope>NUCLEOTIDE SEQUENCE [LARGE SCALE GENOMIC DNA]</scope>
    <source>
        <strain evidence="3 4">ATCC 700332</strain>
    </source>
</reference>
<name>A0ABN0P1L6_TRELE</name>
<sequence>MGMQANQAYKWKFAKFGGVTQVRCTTGEDLLHLRELDLKLWSALSMPVNGIFFNADTLRMIDTDADGFIKPDEILNAVDWICANVKNPQLLLTAGETVPVAEIKKEDLAASAQALLNRINKCDKSAIAVEDVYIQKKFFTEHVLSNSGDIADDASDEEKLHKTLESLIADSPECITGNCDSEAERILNMFYEQAHAFLMWHDHLEQSGILPLSAEQTEKALAALRTVEEKIDDFFTRCKLAQYEPNTKEALCAADDAFKSLLTQPLSSAHEFLLSLPIASIDKDKALPLNAGINPAWEDKIKIFAECAVIPLIGKTDKLSQNDWNTVKAKLTAYAAWQKSKPETGVSKIDASYISAAVKRDQKEKLLRFIKKTISIEAERAKISDLEKLVLYRRDIVRLLNNFVSFADFYEGKGSLFQAGILYFDARSANLCFYITDDTRHSALDPMSGSFLVYCDIKRLGETKKLLAVFTNGSGSSIVVGRNGVFYDRSGNDWDATVTKITTNPISLKEAFFMPYRKLSTVIEEQIARRAAEADKKSEEKLSKTSIAVTAADKTAAQNIPLIPKKIDLGAVALIGTAIGGISALISGILQALFGLGLWVPVGIVGLMLLISGPSTILAAVKLRKRSIGPILEANGWAINTQLKINIPFGTSMTKLGVIPPKSILAGKDPFADKKSVKYWCIGILTAAALIALVFLMLRFGFKISVKEWLTSLFK</sequence>
<evidence type="ECO:0000259" key="2">
    <source>
        <dbReference type="PROSITE" id="PS50222"/>
    </source>
</evidence>
<dbReference type="RefSeq" id="WP_021686723.1">
    <property type="nucleotide sequence ID" value="NZ_KI260561.1"/>
</dbReference>
<keyword evidence="1" id="KW-1133">Transmembrane helix</keyword>
<keyword evidence="1" id="KW-0472">Membrane</keyword>
<dbReference type="PROSITE" id="PS50222">
    <property type="entry name" value="EF_HAND_2"/>
    <property type="match status" value="1"/>
</dbReference>
<keyword evidence="4" id="KW-1185">Reference proteome</keyword>
<gene>
    <name evidence="3" type="ORF">HMPREF9193_00322</name>
</gene>
<organism evidence="3 4">
    <name type="scientific">Treponema lecithinolyticum ATCC 700332</name>
    <dbReference type="NCBI Taxonomy" id="1321815"/>
    <lineage>
        <taxon>Bacteria</taxon>
        <taxon>Pseudomonadati</taxon>
        <taxon>Spirochaetota</taxon>
        <taxon>Spirochaetia</taxon>
        <taxon>Spirochaetales</taxon>
        <taxon>Treponemataceae</taxon>
        <taxon>Treponema</taxon>
    </lineage>
</organism>
<keyword evidence="1" id="KW-0812">Transmembrane</keyword>